<organism evidence="2 3">
    <name type="scientific">Ramularia collo-cygni</name>
    <dbReference type="NCBI Taxonomy" id="112498"/>
    <lineage>
        <taxon>Eukaryota</taxon>
        <taxon>Fungi</taxon>
        <taxon>Dikarya</taxon>
        <taxon>Ascomycota</taxon>
        <taxon>Pezizomycotina</taxon>
        <taxon>Dothideomycetes</taxon>
        <taxon>Dothideomycetidae</taxon>
        <taxon>Mycosphaerellales</taxon>
        <taxon>Mycosphaerellaceae</taxon>
        <taxon>Ramularia</taxon>
    </lineage>
</organism>
<keyword evidence="3" id="KW-1185">Reference proteome</keyword>
<protein>
    <recommendedName>
        <fullName evidence="1">2EXR domain-containing protein</fullName>
    </recommendedName>
</protein>
<evidence type="ECO:0000313" key="3">
    <source>
        <dbReference type="Proteomes" id="UP000225277"/>
    </source>
</evidence>
<dbReference type="InterPro" id="IPR038883">
    <property type="entry name" value="AN11006-like"/>
</dbReference>
<reference evidence="2 3" key="1">
    <citation type="submission" date="2016-03" db="EMBL/GenBank/DDBJ databases">
        <authorList>
            <person name="Ploux O."/>
        </authorList>
    </citation>
    <scope>NUCLEOTIDE SEQUENCE [LARGE SCALE GENOMIC DNA]</scope>
    <source>
        <strain evidence="2 3">URUG2</strain>
    </source>
</reference>
<dbReference type="RefSeq" id="XP_023620942.1">
    <property type="nucleotide sequence ID" value="XM_023765174.1"/>
</dbReference>
<gene>
    <name evidence="2" type="ORF">RCC_00019</name>
</gene>
<dbReference type="EMBL" id="FJUY01000001">
    <property type="protein sequence ID" value="CZT14044.1"/>
    <property type="molecule type" value="Genomic_DNA"/>
</dbReference>
<dbReference type="PANTHER" id="PTHR42085">
    <property type="entry name" value="F-BOX DOMAIN-CONTAINING PROTEIN"/>
    <property type="match status" value="1"/>
</dbReference>
<evidence type="ECO:0000313" key="2">
    <source>
        <dbReference type="EMBL" id="CZT14044.1"/>
    </source>
</evidence>
<name>A0A2D3UVM5_9PEZI</name>
<dbReference type="GeneID" id="35595426"/>
<evidence type="ECO:0000259" key="1">
    <source>
        <dbReference type="Pfam" id="PF20150"/>
    </source>
</evidence>
<dbReference type="AlphaFoldDB" id="A0A2D3UVM5"/>
<feature type="domain" description="2EXR" evidence="1">
    <location>
        <begin position="80"/>
        <end position="154"/>
    </location>
</feature>
<dbReference type="Pfam" id="PF20150">
    <property type="entry name" value="2EXR"/>
    <property type="match status" value="1"/>
</dbReference>
<dbReference type="Proteomes" id="UP000225277">
    <property type="component" value="Unassembled WGS sequence"/>
</dbReference>
<dbReference type="OrthoDB" id="3648975at2759"/>
<proteinExistence type="predicted"/>
<dbReference type="InterPro" id="IPR045518">
    <property type="entry name" value="2EXR"/>
</dbReference>
<sequence length="336" mass="37732">MEKPQGMNVLQCSPHSSTGDIRDALIARMRAHTARQLEQEYPWMAKPAVKELSDEVASCFEKGIIAHESVIALAKPRMSFLKLPTELRNIVYGMALNDHSDDGHGQVVLQRIIIARNEDKDDFESQTAAGTFTHTPALLMVSREIRSEVEPFYYGSSTFMVEVSADIVADKAQSWLEHVGSYGRSMIRNLIINFINLDRVGLISLLSDSAHSHKFCECLRIHDEFLTRESSPSYLDISMPQKLRRSVSWIKERIQIDTTGVAETAITVQFSSTFDETASLSPTELFCAFCYRSGEPDNDRFRNGVCNGCEISRVENGMCVGPWAVKPRHSRSKFGS</sequence>
<accession>A0A2D3UVM5</accession>
<dbReference type="PANTHER" id="PTHR42085:SF2">
    <property type="entry name" value="F-BOX DOMAIN-CONTAINING PROTEIN"/>
    <property type="match status" value="1"/>
</dbReference>